<protein>
    <submittedName>
        <fullName evidence="1">dCTP deaminase</fullName>
    </submittedName>
</protein>
<reference evidence="1" key="1">
    <citation type="submission" date="2019-08" db="EMBL/GenBank/DDBJ databases">
        <title>Genomic characterization of a novel candidate phylum (ARYD3) from a high temperature, high salinity tertiary oil reservoir in north central Oklahoma, USA.</title>
        <authorList>
            <person name="Youssef N.H."/>
            <person name="Yadav A."/>
            <person name="Elshahed M.S."/>
        </authorList>
    </citation>
    <scope>NUCLEOTIDE SEQUENCE [LARGE SCALE GENOMIC DNA]</scope>
    <source>
        <strain evidence="1">ARYD3</strain>
    </source>
</reference>
<proteinExistence type="predicted"/>
<evidence type="ECO:0000313" key="1">
    <source>
        <dbReference type="EMBL" id="TYB30612.1"/>
    </source>
</evidence>
<dbReference type="EMBL" id="VSIX01000098">
    <property type="protein sequence ID" value="TYB30612.1"/>
    <property type="molecule type" value="Genomic_DNA"/>
</dbReference>
<dbReference type="Proteomes" id="UP000324143">
    <property type="component" value="Unassembled WGS sequence"/>
</dbReference>
<organism evidence="1 2">
    <name type="scientific">Candidatus Mcinerneyibacterium aminivorans</name>
    <dbReference type="NCBI Taxonomy" id="2703815"/>
    <lineage>
        <taxon>Bacteria</taxon>
        <taxon>Candidatus Macinerneyibacteriota</taxon>
        <taxon>Candidatus Mcinerneyibacteria</taxon>
        <taxon>Candidatus Mcinerneyibacteriales</taxon>
        <taxon>Candidatus Mcinerneyibacteriaceae</taxon>
        <taxon>Candidatus Mcinerneyibacterium</taxon>
    </lineage>
</organism>
<comment type="caution">
    <text evidence="1">The sequence shown here is derived from an EMBL/GenBank/DDBJ whole genome shotgun (WGS) entry which is preliminary data.</text>
</comment>
<gene>
    <name evidence="1" type="ORF">FXF47_08350</name>
</gene>
<dbReference type="AlphaFoldDB" id="A0A5D0ME04"/>
<evidence type="ECO:0000313" key="2">
    <source>
        <dbReference type="Proteomes" id="UP000324143"/>
    </source>
</evidence>
<name>A0A5D0ME04_9BACT</name>
<keyword evidence="2" id="KW-1185">Reference proteome</keyword>
<sequence>MKYLSGKKISEMLDNIIYEKKQACGDSFYLTVNKIYKFSSTGELDFGGSEFKKCDLKEIKPEKRNSEDDYGWWELKQGHYFIEFNETLKMDKISDERIYISPLGRLMLAGGDHTKTLHEKRKPVIDTILRVAESGLNIKENARISKLEVLKN</sequence>
<accession>A0A5D0ME04</accession>